<sequence length="151" mass="17816">MEELLQQFVPEPQQNPAQLVLKKKLQKLWDKYGANLLHCYDIPGLPPDNLKIESLFSNLRRHQRRISGRKSTVELRELGQSQVLFVAESEQQLLEQIQQVPITEYKTQRRRLALNEAPRQQKRRLHRNPVREIQKIKCPALSNIFWLTASD</sequence>
<name>A0A2K8T1V9_9NOSO</name>
<keyword evidence="2" id="KW-1185">Reference proteome</keyword>
<evidence type="ECO:0000313" key="2">
    <source>
        <dbReference type="Proteomes" id="UP000232003"/>
    </source>
</evidence>
<evidence type="ECO:0008006" key="3">
    <source>
        <dbReference type="Google" id="ProtNLM"/>
    </source>
</evidence>
<organism evidence="1 2">
    <name type="scientific">Nostoc flagelliforme CCNUN1</name>
    <dbReference type="NCBI Taxonomy" id="2038116"/>
    <lineage>
        <taxon>Bacteria</taxon>
        <taxon>Bacillati</taxon>
        <taxon>Cyanobacteriota</taxon>
        <taxon>Cyanophyceae</taxon>
        <taxon>Nostocales</taxon>
        <taxon>Nostocaceae</taxon>
        <taxon>Nostoc</taxon>
    </lineage>
</organism>
<gene>
    <name evidence="1" type="ORF">COO91_07653</name>
</gene>
<dbReference type="KEGG" id="nfl:COO91_07653"/>
<protein>
    <recommendedName>
        <fullName evidence="3">Transposase</fullName>
    </recommendedName>
</protein>
<proteinExistence type="predicted"/>
<accession>A0A2K8T1V9</accession>
<dbReference type="RefSeq" id="WP_100901975.1">
    <property type="nucleotide sequence ID" value="NZ_CAWNNC010000001.1"/>
</dbReference>
<dbReference type="EMBL" id="CP024785">
    <property type="protein sequence ID" value="AUB41603.1"/>
    <property type="molecule type" value="Genomic_DNA"/>
</dbReference>
<reference evidence="1 2" key="1">
    <citation type="submission" date="2017-11" db="EMBL/GenBank/DDBJ databases">
        <title>Complete genome of a free-living desiccation-tolerant cyanobacterium and its photosynthetic adaptation to extreme terrestrial habitat.</title>
        <authorList>
            <person name="Shang J."/>
        </authorList>
    </citation>
    <scope>NUCLEOTIDE SEQUENCE [LARGE SCALE GENOMIC DNA]</scope>
    <source>
        <strain evidence="1 2">CCNUN1</strain>
    </source>
</reference>
<dbReference type="AlphaFoldDB" id="A0A2K8T1V9"/>
<dbReference type="Proteomes" id="UP000232003">
    <property type="component" value="Chromosome"/>
</dbReference>
<evidence type="ECO:0000313" key="1">
    <source>
        <dbReference type="EMBL" id="AUB41603.1"/>
    </source>
</evidence>